<accession>A0A183IWJ4</accession>
<feature type="transmembrane region" description="Helical" evidence="6">
    <location>
        <begin position="6"/>
        <end position="26"/>
    </location>
</feature>
<feature type="transmembrane region" description="Helical" evidence="6">
    <location>
        <begin position="107"/>
        <end position="124"/>
    </location>
</feature>
<evidence type="ECO:0000256" key="5">
    <source>
        <dbReference type="ARBA" id="ARBA00023136"/>
    </source>
</evidence>
<proteinExistence type="inferred from homology"/>
<dbReference type="PANTHER" id="PTHR28668:SF1">
    <property type="entry name" value="TRANSMEMBRANE PROTEIN 234"/>
    <property type="match status" value="1"/>
</dbReference>
<dbReference type="AlphaFoldDB" id="A0A183IWJ4"/>
<feature type="transmembrane region" description="Helical" evidence="6">
    <location>
        <begin position="73"/>
        <end position="95"/>
    </location>
</feature>
<keyword evidence="8" id="KW-1185">Reference proteome</keyword>
<evidence type="ECO:0000313" key="9">
    <source>
        <dbReference type="WBParaSite" id="SBAD_0000828701-mRNA-1"/>
    </source>
</evidence>
<feature type="transmembrane region" description="Helical" evidence="6">
    <location>
        <begin position="46"/>
        <end position="67"/>
    </location>
</feature>
<evidence type="ECO:0000256" key="4">
    <source>
        <dbReference type="ARBA" id="ARBA00022989"/>
    </source>
</evidence>
<evidence type="ECO:0000313" key="7">
    <source>
        <dbReference type="EMBL" id="VDP14989.1"/>
    </source>
</evidence>
<name>A0A183IWJ4_9BILA</name>
<evidence type="ECO:0000256" key="3">
    <source>
        <dbReference type="ARBA" id="ARBA00022692"/>
    </source>
</evidence>
<reference evidence="7 8" key="2">
    <citation type="submission" date="2018-11" db="EMBL/GenBank/DDBJ databases">
        <authorList>
            <consortium name="Pathogen Informatics"/>
        </authorList>
    </citation>
    <scope>NUCLEOTIDE SEQUENCE [LARGE SCALE GENOMIC DNA]</scope>
</reference>
<keyword evidence="4 6" id="KW-1133">Transmembrane helix</keyword>
<evidence type="ECO:0000256" key="2">
    <source>
        <dbReference type="ARBA" id="ARBA00005977"/>
    </source>
</evidence>
<dbReference type="Proteomes" id="UP000270296">
    <property type="component" value="Unassembled WGS sequence"/>
</dbReference>
<reference evidence="9" key="1">
    <citation type="submission" date="2016-06" db="UniProtKB">
        <authorList>
            <consortium name="WormBaseParasite"/>
        </authorList>
    </citation>
    <scope>IDENTIFICATION</scope>
</reference>
<sequence>MHVGGALGIVTAAFLWGISNVLLKLWSSRDKAVTWPKGSLLSFSGIGAKTLVAFIVNQCGSVVYFISLKCLPLTIAAPVTNALTLVITVCADHCLVLHRKRHNWKTWIGCLFVAAGIMLCLLDSR</sequence>
<dbReference type="Gene3D" id="1.10.3730.20">
    <property type="match status" value="1"/>
</dbReference>
<protein>
    <submittedName>
        <fullName evidence="9">EamA domain-containing protein</fullName>
    </submittedName>
</protein>
<dbReference type="Pfam" id="PF10639">
    <property type="entry name" value="TMEM234"/>
    <property type="match status" value="1"/>
</dbReference>
<dbReference type="GO" id="GO:0016020">
    <property type="term" value="C:membrane"/>
    <property type="evidence" value="ECO:0007669"/>
    <property type="project" value="UniProtKB-SubCell"/>
</dbReference>
<evidence type="ECO:0000313" key="8">
    <source>
        <dbReference type="Proteomes" id="UP000270296"/>
    </source>
</evidence>
<dbReference type="InterPro" id="IPR037185">
    <property type="entry name" value="EmrE-like"/>
</dbReference>
<dbReference type="SUPFAM" id="SSF103481">
    <property type="entry name" value="Multidrug resistance efflux transporter EmrE"/>
    <property type="match status" value="1"/>
</dbReference>
<evidence type="ECO:0000256" key="1">
    <source>
        <dbReference type="ARBA" id="ARBA00004141"/>
    </source>
</evidence>
<evidence type="ECO:0000256" key="6">
    <source>
        <dbReference type="SAM" id="Phobius"/>
    </source>
</evidence>
<dbReference type="EMBL" id="UZAM01011142">
    <property type="protein sequence ID" value="VDP14989.1"/>
    <property type="molecule type" value="Genomic_DNA"/>
</dbReference>
<dbReference type="PANTHER" id="PTHR28668">
    <property type="entry name" value="TRANSMEMBRANE PROTEIN 234"/>
    <property type="match status" value="1"/>
</dbReference>
<dbReference type="OrthoDB" id="43458at2759"/>
<gene>
    <name evidence="7" type="ORF">SBAD_LOCUS7991</name>
</gene>
<organism evidence="9">
    <name type="scientific">Soboliphyme baturini</name>
    <dbReference type="NCBI Taxonomy" id="241478"/>
    <lineage>
        <taxon>Eukaryota</taxon>
        <taxon>Metazoa</taxon>
        <taxon>Ecdysozoa</taxon>
        <taxon>Nematoda</taxon>
        <taxon>Enoplea</taxon>
        <taxon>Dorylaimia</taxon>
        <taxon>Dioctophymatida</taxon>
        <taxon>Dioctophymatoidea</taxon>
        <taxon>Soboliphymatidae</taxon>
        <taxon>Soboliphyme</taxon>
    </lineage>
</organism>
<comment type="similarity">
    <text evidence="2">Belongs to the TMEM234 family.</text>
</comment>
<keyword evidence="5 6" id="KW-0472">Membrane</keyword>
<dbReference type="InterPro" id="IPR018908">
    <property type="entry name" value="TMEM234"/>
</dbReference>
<comment type="subcellular location">
    <subcellularLocation>
        <location evidence="1">Membrane</location>
        <topology evidence="1">Multi-pass membrane protein</topology>
    </subcellularLocation>
</comment>
<dbReference type="WBParaSite" id="SBAD_0000828701-mRNA-1">
    <property type="protein sequence ID" value="SBAD_0000828701-mRNA-1"/>
    <property type="gene ID" value="SBAD_0000828701"/>
</dbReference>
<keyword evidence="3 6" id="KW-0812">Transmembrane</keyword>